<reference evidence="4" key="1">
    <citation type="submission" date="2022-01" db="EMBL/GenBank/DDBJ databases">
        <authorList>
            <person name="Braso-Vives M."/>
        </authorList>
    </citation>
    <scope>NUCLEOTIDE SEQUENCE</scope>
</reference>
<feature type="region of interest" description="Disordered" evidence="3">
    <location>
        <begin position="47"/>
        <end position="83"/>
    </location>
</feature>
<feature type="compositionally biased region" description="Basic and acidic residues" evidence="3">
    <location>
        <begin position="277"/>
        <end position="326"/>
    </location>
</feature>
<keyword evidence="5" id="KW-1185">Reference proteome</keyword>
<protein>
    <recommendedName>
        <fullName evidence="2">Protein LTV1 homolog</fullName>
    </recommendedName>
</protein>
<dbReference type="PANTHER" id="PTHR21531:SF0">
    <property type="entry name" value="PROTEIN LTV1 HOMOLOG"/>
    <property type="match status" value="1"/>
</dbReference>
<evidence type="ECO:0000256" key="3">
    <source>
        <dbReference type="SAM" id="MobiDB-lite"/>
    </source>
</evidence>
<dbReference type="GO" id="GO:0005829">
    <property type="term" value="C:cytosol"/>
    <property type="evidence" value="ECO:0007669"/>
    <property type="project" value="TreeGrafter"/>
</dbReference>
<feature type="compositionally biased region" description="Acidic residues" evidence="3">
    <location>
        <begin position="259"/>
        <end position="276"/>
    </location>
</feature>
<dbReference type="Proteomes" id="UP000838412">
    <property type="component" value="Chromosome 2"/>
</dbReference>
<dbReference type="OrthoDB" id="5852896at2759"/>
<dbReference type="GO" id="GO:0000056">
    <property type="term" value="P:ribosomal small subunit export from nucleus"/>
    <property type="evidence" value="ECO:0007669"/>
    <property type="project" value="TreeGrafter"/>
</dbReference>
<sequence length="342" mass="39165">MLNKAAPLVGPQLDWDPDIVAALDEDFNYDDPNNALEDDFIAMATAAPTGEEEEVDSDGEYPSDECEMESDEEGSSEGMTYRTTKSRFTEYSITSSVMRRNDGLTLLDDRFEKLYEEYDDDEMGPLDHEELTGTVQQDSLVLNSILQEYEKKKEESIIRRLDPEREGMEEEGDEDEEVSSESESEEDDLVRVVTEQPKEKWDCESILSTYSSIYNHPTVIKDPPKPKKGKQIILSQKSGIPIGVLSSKGVTKKQLEELDRMDEEEEGSSEEEDEEEGERRSAPARRKGETPEEKKQRKQAVKAERRERRMEKKANKLAFKEEVSRQEKVVMNQRNLKGIKLA</sequence>
<dbReference type="InterPro" id="IPR007307">
    <property type="entry name" value="Ltv1"/>
</dbReference>
<dbReference type="PANTHER" id="PTHR21531">
    <property type="entry name" value="LOW-TEMPERATURE VIABILITY PROTEIN LTV1-RELATED"/>
    <property type="match status" value="1"/>
</dbReference>
<organism evidence="4 5">
    <name type="scientific">Branchiostoma lanceolatum</name>
    <name type="common">Common lancelet</name>
    <name type="synonym">Amphioxus lanceolatum</name>
    <dbReference type="NCBI Taxonomy" id="7740"/>
    <lineage>
        <taxon>Eukaryota</taxon>
        <taxon>Metazoa</taxon>
        <taxon>Chordata</taxon>
        <taxon>Cephalochordata</taxon>
        <taxon>Leptocardii</taxon>
        <taxon>Amphioxiformes</taxon>
        <taxon>Branchiostomatidae</taxon>
        <taxon>Branchiostoma</taxon>
    </lineage>
</organism>
<accession>A0A8K0EP00</accession>
<dbReference type="Pfam" id="PF04180">
    <property type="entry name" value="LTV"/>
    <property type="match status" value="2"/>
</dbReference>
<dbReference type="GO" id="GO:0030688">
    <property type="term" value="C:preribosome, small subunit precursor"/>
    <property type="evidence" value="ECO:0007669"/>
    <property type="project" value="TreeGrafter"/>
</dbReference>
<evidence type="ECO:0000313" key="4">
    <source>
        <dbReference type="EMBL" id="CAH1255162.1"/>
    </source>
</evidence>
<comment type="similarity">
    <text evidence="1">Belongs to the LTV1 family.</text>
</comment>
<feature type="compositionally biased region" description="Acidic residues" evidence="3">
    <location>
        <begin position="50"/>
        <end position="75"/>
    </location>
</feature>
<feature type="region of interest" description="Disordered" evidence="3">
    <location>
        <begin position="154"/>
        <end position="197"/>
    </location>
</feature>
<evidence type="ECO:0000256" key="2">
    <source>
        <dbReference type="ARBA" id="ARBA00021561"/>
    </source>
</evidence>
<dbReference type="GO" id="GO:0042274">
    <property type="term" value="P:ribosomal small subunit biogenesis"/>
    <property type="evidence" value="ECO:0007669"/>
    <property type="project" value="InterPro"/>
</dbReference>
<evidence type="ECO:0000313" key="5">
    <source>
        <dbReference type="Proteomes" id="UP000838412"/>
    </source>
</evidence>
<feature type="compositionally biased region" description="Acidic residues" evidence="3">
    <location>
        <begin position="167"/>
        <end position="188"/>
    </location>
</feature>
<name>A0A8K0EP00_BRALA</name>
<dbReference type="GO" id="GO:0005634">
    <property type="term" value="C:nucleus"/>
    <property type="evidence" value="ECO:0007669"/>
    <property type="project" value="TreeGrafter"/>
</dbReference>
<dbReference type="AlphaFoldDB" id="A0A8K0EP00"/>
<dbReference type="EMBL" id="OV696687">
    <property type="protein sequence ID" value="CAH1255162.1"/>
    <property type="molecule type" value="Genomic_DNA"/>
</dbReference>
<feature type="region of interest" description="Disordered" evidence="3">
    <location>
        <begin position="213"/>
        <end position="326"/>
    </location>
</feature>
<evidence type="ECO:0000256" key="1">
    <source>
        <dbReference type="ARBA" id="ARBA00009078"/>
    </source>
</evidence>
<feature type="compositionally biased region" description="Basic and acidic residues" evidence="3">
    <location>
        <begin position="154"/>
        <end position="166"/>
    </location>
</feature>
<proteinExistence type="inferred from homology"/>
<gene>
    <name evidence="4" type="primary">Hypp1469</name>
    <name evidence="4" type="ORF">BLAG_LOCUS14316</name>
</gene>